<dbReference type="GO" id="GO:0016887">
    <property type="term" value="F:ATP hydrolysis activity"/>
    <property type="evidence" value="ECO:0007669"/>
    <property type="project" value="InterPro"/>
</dbReference>
<keyword evidence="5" id="KW-0547">Nucleotide-binding</keyword>
<dbReference type="Proteomes" id="UP000184226">
    <property type="component" value="Unassembled WGS sequence"/>
</dbReference>
<evidence type="ECO:0000256" key="2">
    <source>
        <dbReference type="ARBA" id="ARBA00005417"/>
    </source>
</evidence>
<dbReference type="InterPro" id="IPR003439">
    <property type="entry name" value="ABC_transporter-like_ATP-bd"/>
</dbReference>
<dbReference type="InterPro" id="IPR013563">
    <property type="entry name" value="Oligopep_ABC_C"/>
</dbReference>
<evidence type="ECO:0000256" key="5">
    <source>
        <dbReference type="ARBA" id="ARBA00022741"/>
    </source>
</evidence>
<gene>
    <name evidence="9" type="ORF">SAMN04488135_11874</name>
</gene>
<proteinExistence type="inferred from homology"/>
<name>A0A1M5ZTA1_9BURK</name>
<dbReference type="OrthoDB" id="9802772at2"/>
<dbReference type="InterPro" id="IPR050388">
    <property type="entry name" value="ABC_Ni/Peptide_Import"/>
</dbReference>
<dbReference type="CDD" id="cd03257">
    <property type="entry name" value="ABC_NikE_OppD_transporters"/>
    <property type="match status" value="1"/>
</dbReference>
<keyword evidence="7" id="KW-0472">Membrane</keyword>
<evidence type="ECO:0000313" key="10">
    <source>
        <dbReference type="Proteomes" id="UP000184226"/>
    </source>
</evidence>
<dbReference type="PROSITE" id="PS00211">
    <property type="entry name" value="ABC_TRANSPORTER_1"/>
    <property type="match status" value="1"/>
</dbReference>
<keyword evidence="3" id="KW-0813">Transport</keyword>
<keyword evidence="4" id="KW-1003">Cell membrane</keyword>
<dbReference type="GO" id="GO:0005524">
    <property type="term" value="F:ATP binding"/>
    <property type="evidence" value="ECO:0007669"/>
    <property type="project" value="UniProtKB-KW"/>
</dbReference>
<keyword evidence="10" id="KW-1185">Reference proteome</keyword>
<comment type="similarity">
    <text evidence="2">Belongs to the ABC transporter superfamily.</text>
</comment>
<dbReference type="InterPro" id="IPR017871">
    <property type="entry name" value="ABC_transporter-like_CS"/>
</dbReference>
<dbReference type="InterPro" id="IPR027417">
    <property type="entry name" value="P-loop_NTPase"/>
</dbReference>
<dbReference type="RefSeq" id="WP_073108726.1">
    <property type="nucleotide sequence ID" value="NZ_FQXE01000018.1"/>
</dbReference>
<reference evidence="9 10" key="1">
    <citation type="submission" date="2016-11" db="EMBL/GenBank/DDBJ databases">
        <authorList>
            <person name="Jaros S."/>
            <person name="Januszkiewicz K."/>
            <person name="Wedrychowicz H."/>
        </authorList>
    </citation>
    <scope>NUCLEOTIDE SEQUENCE [LARGE SCALE GENOMIC DNA]</scope>
    <source>
        <strain evidence="9 10">CGMCC 1.10190</strain>
    </source>
</reference>
<organism evidence="9 10">
    <name type="scientific">Pollutimonas bauzanensis</name>
    <dbReference type="NCBI Taxonomy" id="658167"/>
    <lineage>
        <taxon>Bacteria</taxon>
        <taxon>Pseudomonadati</taxon>
        <taxon>Pseudomonadota</taxon>
        <taxon>Betaproteobacteria</taxon>
        <taxon>Burkholderiales</taxon>
        <taxon>Alcaligenaceae</taxon>
        <taxon>Pollutimonas</taxon>
    </lineage>
</organism>
<dbReference type="PANTHER" id="PTHR43297">
    <property type="entry name" value="OLIGOPEPTIDE TRANSPORT ATP-BINDING PROTEIN APPD"/>
    <property type="match status" value="1"/>
</dbReference>
<dbReference type="PROSITE" id="PS50893">
    <property type="entry name" value="ABC_TRANSPORTER_2"/>
    <property type="match status" value="1"/>
</dbReference>
<evidence type="ECO:0000256" key="4">
    <source>
        <dbReference type="ARBA" id="ARBA00022475"/>
    </source>
</evidence>
<dbReference type="GO" id="GO:0055085">
    <property type="term" value="P:transmembrane transport"/>
    <property type="evidence" value="ECO:0007669"/>
    <property type="project" value="UniProtKB-ARBA"/>
</dbReference>
<dbReference type="PANTHER" id="PTHR43297:SF2">
    <property type="entry name" value="DIPEPTIDE TRANSPORT ATP-BINDING PROTEIN DPPD"/>
    <property type="match status" value="1"/>
</dbReference>
<dbReference type="GO" id="GO:0015833">
    <property type="term" value="P:peptide transport"/>
    <property type="evidence" value="ECO:0007669"/>
    <property type="project" value="InterPro"/>
</dbReference>
<accession>A0A1M5ZTA1</accession>
<dbReference type="SUPFAM" id="SSF52540">
    <property type="entry name" value="P-loop containing nucleoside triphosphate hydrolases"/>
    <property type="match status" value="1"/>
</dbReference>
<dbReference type="NCBIfam" id="TIGR01727">
    <property type="entry name" value="oligo_HPY"/>
    <property type="match status" value="1"/>
</dbReference>
<protein>
    <submittedName>
        <fullName evidence="9">Peptide/nickel transport system ATP-binding protein</fullName>
    </submittedName>
</protein>
<dbReference type="GO" id="GO:0005886">
    <property type="term" value="C:plasma membrane"/>
    <property type="evidence" value="ECO:0007669"/>
    <property type="project" value="UniProtKB-SubCell"/>
</dbReference>
<evidence type="ECO:0000313" key="9">
    <source>
        <dbReference type="EMBL" id="SHI27497.1"/>
    </source>
</evidence>
<evidence type="ECO:0000256" key="3">
    <source>
        <dbReference type="ARBA" id="ARBA00022448"/>
    </source>
</evidence>
<dbReference type="AlphaFoldDB" id="A0A1M5ZTA1"/>
<dbReference type="FunFam" id="3.40.50.300:FF:000016">
    <property type="entry name" value="Oligopeptide ABC transporter ATP-binding component"/>
    <property type="match status" value="1"/>
</dbReference>
<dbReference type="InterPro" id="IPR003593">
    <property type="entry name" value="AAA+_ATPase"/>
</dbReference>
<dbReference type="STRING" id="658167.SAMN04488135_11874"/>
<evidence type="ECO:0000256" key="1">
    <source>
        <dbReference type="ARBA" id="ARBA00004417"/>
    </source>
</evidence>
<feature type="domain" description="ABC transporter" evidence="8">
    <location>
        <begin position="8"/>
        <end position="259"/>
    </location>
</feature>
<dbReference type="EMBL" id="FQXE01000018">
    <property type="protein sequence ID" value="SHI27497.1"/>
    <property type="molecule type" value="Genomic_DNA"/>
</dbReference>
<comment type="subcellular location">
    <subcellularLocation>
        <location evidence="1">Cell inner membrane</location>
        <topology evidence="1">Peripheral membrane protein</topology>
    </subcellularLocation>
</comment>
<dbReference type="Pfam" id="PF08352">
    <property type="entry name" value="oligo_HPY"/>
    <property type="match status" value="1"/>
</dbReference>
<evidence type="ECO:0000259" key="8">
    <source>
        <dbReference type="PROSITE" id="PS50893"/>
    </source>
</evidence>
<evidence type="ECO:0000256" key="6">
    <source>
        <dbReference type="ARBA" id="ARBA00022840"/>
    </source>
</evidence>
<dbReference type="SMART" id="SM00382">
    <property type="entry name" value="AAA"/>
    <property type="match status" value="1"/>
</dbReference>
<keyword evidence="6 9" id="KW-0067">ATP-binding</keyword>
<dbReference type="Gene3D" id="3.40.50.300">
    <property type="entry name" value="P-loop containing nucleotide triphosphate hydrolases"/>
    <property type="match status" value="1"/>
</dbReference>
<dbReference type="Pfam" id="PF00005">
    <property type="entry name" value="ABC_tran"/>
    <property type="match status" value="1"/>
</dbReference>
<sequence length="332" mass="36026">MPADTPILELREVSTEFRVGGKWYPAVRRVSLSVAKNETLAIVGESGSGKSVTALSILRLMPETGARQGGGEILLEGQNLSKLSEKQMSRLRGNAIAMIFQEPMTSLNPTMRIGDQIAEAVRQHRKLGWEEARKIALDVLEEVKIPAAKKRFNDYPHQFSGGMRQRVMIAIALACKPKVLLADEPTTALDVTIQAQILTLLDDLKNAYGMSVVFITHNLGVVAQIADRVAVMYGGEIVELADVNSLFAHPEHPYTEALLRAMPRVDSDAAVLEPIPGSVPAITAMPAGCAFAARCPLREPICEAQHPPLAELPGSGHQVRCFVRARQAKGQA</sequence>
<evidence type="ECO:0000256" key="7">
    <source>
        <dbReference type="ARBA" id="ARBA00023136"/>
    </source>
</evidence>